<keyword evidence="3" id="KW-0067">ATP-binding</keyword>
<keyword evidence="1" id="KW-0436">Ligase</keyword>
<dbReference type="GO" id="GO:0005524">
    <property type="term" value="F:ATP binding"/>
    <property type="evidence" value="ECO:0007669"/>
    <property type="project" value="UniProtKB-KW"/>
</dbReference>
<dbReference type="PROSITE" id="PS01011">
    <property type="entry name" value="FOLYLPOLYGLU_SYNT_1"/>
    <property type="match status" value="1"/>
</dbReference>
<comment type="caution">
    <text evidence="6">The sequence shown here is derived from an EMBL/GenBank/DDBJ whole genome shotgun (WGS) entry which is preliminary data.</text>
</comment>
<evidence type="ECO:0000259" key="5">
    <source>
        <dbReference type="Pfam" id="PF08245"/>
    </source>
</evidence>
<dbReference type="EMBL" id="MHKO01000002">
    <property type="protein sequence ID" value="OGY93188.1"/>
    <property type="molecule type" value="Genomic_DNA"/>
</dbReference>
<dbReference type="CDD" id="cd01983">
    <property type="entry name" value="SIMIBI"/>
    <property type="match status" value="1"/>
</dbReference>
<evidence type="ECO:0000313" key="7">
    <source>
        <dbReference type="Proteomes" id="UP000178109"/>
    </source>
</evidence>
<dbReference type="STRING" id="1798553.A3H70_01545"/>
<dbReference type="AlphaFoldDB" id="A0A1G2BVW8"/>
<evidence type="ECO:0000256" key="2">
    <source>
        <dbReference type="ARBA" id="ARBA00022741"/>
    </source>
</evidence>
<organism evidence="6 7">
    <name type="scientific">Candidatus Komeilibacteria bacterium RIFCSPLOWO2_02_FULL_48_11</name>
    <dbReference type="NCBI Taxonomy" id="1798553"/>
    <lineage>
        <taxon>Bacteria</taxon>
        <taxon>Candidatus Komeiliibacteriota</taxon>
    </lineage>
</organism>
<dbReference type="GO" id="GO:0004326">
    <property type="term" value="F:tetrahydrofolylpolyglutamate synthase activity"/>
    <property type="evidence" value="ECO:0007669"/>
    <property type="project" value="InterPro"/>
</dbReference>
<feature type="domain" description="Mur ligase central" evidence="5">
    <location>
        <begin position="38"/>
        <end position="174"/>
    </location>
</feature>
<evidence type="ECO:0000256" key="1">
    <source>
        <dbReference type="ARBA" id="ARBA00022598"/>
    </source>
</evidence>
<proteinExistence type="predicted"/>
<sequence length="500" mass="54946">MIKVLLPKSVLLLYHKTLAVLANVYYRFPSRKLIVIGVTGTKGKSSAVLMITRILEEAGYKVGSSNTIFFKTGEKEWSNDTKQGMPGRFKLQRLLSQMVGSGCTHAVIEVTSEGILQNRHWGIAFDAAVFTNLSPEHIESHGSFAAYREAKAVIFKNLAKSYQKNEYSIVSLRAPRGYSGQAPRSNPEINSGIAAQRVASLWLASVASTLPRNDNGRSTIKKVIVANRLDSEAPYFLKFPAQEKWGVWGNCGQAEEIAGEKKLCASDIREGAKGVSFTVEGRFIQMSLPGVFMAHNAMLAMAVALALGASLTSCKEALEKISFIPGRLQAIDAGQNFKVMVDYAHEPRSFESVLEVGRRQALGHKLIVVFGVTGGGRDKAKRPIMGELAAQGADYVILTTDDPYNDDPEKLINDIVPGINKTGKSEGENWWRVVDRRQAMQKAFQLASAGDVVLLLGKGSEQVMAVAGKLVPWNDEEVAREILRKIQETRNNNQTRYNIQ</sequence>
<dbReference type="Gene3D" id="3.40.1190.10">
    <property type="entry name" value="Mur-like, catalytic domain"/>
    <property type="match status" value="1"/>
</dbReference>
<dbReference type="InterPro" id="IPR036565">
    <property type="entry name" value="Mur-like_cat_sf"/>
</dbReference>
<evidence type="ECO:0000313" key="6">
    <source>
        <dbReference type="EMBL" id="OGY93188.1"/>
    </source>
</evidence>
<dbReference type="PANTHER" id="PTHR23135">
    <property type="entry name" value="MUR LIGASE FAMILY MEMBER"/>
    <property type="match status" value="1"/>
</dbReference>
<gene>
    <name evidence="6" type="ORF">A3H70_01545</name>
</gene>
<name>A0A1G2BVW8_9BACT</name>
<dbReference type="Pfam" id="PF08245">
    <property type="entry name" value="Mur_ligase_M"/>
    <property type="match status" value="1"/>
</dbReference>
<evidence type="ECO:0008006" key="8">
    <source>
        <dbReference type="Google" id="ProtNLM"/>
    </source>
</evidence>
<feature type="domain" description="Mur ligase C-terminal" evidence="4">
    <location>
        <begin position="326"/>
        <end position="459"/>
    </location>
</feature>
<dbReference type="InterPro" id="IPR004101">
    <property type="entry name" value="Mur_ligase_C"/>
</dbReference>
<dbReference type="PANTHER" id="PTHR23135:SF4">
    <property type="entry name" value="UDP-N-ACETYLMURAMOYL-L-ALANYL-D-GLUTAMATE--2,6-DIAMINOPIMELATE LIGASE MURE HOMOLOG, CHLOROPLASTIC"/>
    <property type="match status" value="1"/>
</dbReference>
<accession>A0A1G2BVW8</accession>
<protein>
    <recommendedName>
        <fullName evidence="8">UDP-N-acetylmuramyl-tripeptide synthetase</fullName>
    </recommendedName>
</protein>
<dbReference type="Gene3D" id="3.90.190.20">
    <property type="entry name" value="Mur ligase, C-terminal domain"/>
    <property type="match status" value="1"/>
</dbReference>
<dbReference type="Proteomes" id="UP000178109">
    <property type="component" value="Unassembled WGS sequence"/>
</dbReference>
<dbReference type="InterPro" id="IPR013221">
    <property type="entry name" value="Mur_ligase_cen"/>
</dbReference>
<dbReference type="InterPro" id="IPR036615">
    <property type="entry name" value="Mur_ligase_C_dom_sf"/>
</dbReference>
<evidence type="ECO:0000259" key="4">
    <source>
        <dbReference type="Pfam" id="PF02875"/>
    </source>
</evidence>
<dbReference type="SUPFAM" id="SSF53244">
    <property type="entry name" value="MurD-like peptide ligases, peptide-binding domain"/>
    <property type="match status" value="1"/>
</dbReference>
<dbReference type="Pfam" id="PF02875">
    <property type="entry name" value="Mur_ligase_C"/>
    <property type="match status" value="1"/>
</dbReference>
<keyword evidence="2" id="KW-0547">Nucleotide-binding</keyword>
<dbReference type="InterPro" id="IPR018109">
    <property type="entry name" value="Folylpolyglutamate_synth_CS"/>
</dbReference>
<reference evidence="6 7" key="1">
    <citation type="journal article" date="2016" name="Nat. Commun.">
        <title>Thousands of microbial genomes shed light on interconnected biogeochemical processes in an aquifer system.</title>
        <authorList>
            <person name="Anantharaman K."/>
            <person name="Brown C.T."/>
            <person name="Hug L.A."/>
            <person name="Sharon I."/>
            <person name="Castelle C.J."/>
            <person name="Probst A.J."/>
            <person name="Thomas B.C."/>
            <person name="Singh A."/>
            <person name="Wilkins M.J."/>
            <person name="Karaoz U."/>
            <person name="Brodie E.L."/>
            <person name="Williams K.H."/>
            <person name="Hubbard S.S."/>
            <person name="Banfield J.F."/>
        </authorList>
    </citation>
    <scope>NUCLEOTIDE SEQUENCE [LARGE SCALE GENOMIC DNA]</scope>
</reference>
<dbReference type="SUPFAM" id="SSF53623">
    <property type="entry name" value="MurD-like peptide ligases, catalytic domain"/>
    <property type="match status" value="1"/>
</dbReference>
<evidence type="ECO:0000256" key="3">
    <source>
        <dbReference type="ARBA" id="ARBA00022840"/>
    </source>
</evidence>